<sequence>MKHFTLFLSLLLLMPLAGLAQANDPANTILLSGIVTDQEGEPLPYAPILIKGTSSGFYTDEDGYFLEEVPPAAELIVSYVGHEDKRIKLDANADQTLEIQLTAGIDLSTVVVIGYSTIRCQHSRGCGTTCYPYNPPASTSSAVEMGKPEMTPSFGLSTASVFPNPFQDHFNLRLRMDGTASVSAELFDITGRKLDAWNAHTLSPGDNTLTFYPDSRQLPPGTYLLRLTDAEGQIETRKLIRAQPLR</sequence>
<feature type="signal peptide" evidence="1">
    <location>
        <begin position="1"/>
        <end position="22"/>
    </location>
</feature>
<feature type="domain" description="Secretion system C-terminal sorting" evidence="2">
    <location>
        <begin position="161"/>
        <end position="240"/>
    </location>
</feature>
<keyword evidence="4" id="KW-1185">Reference proteome</keyword>
<evidence type="ECO:0000313" key="3">
    <source>
        <dbReference type="EMBL" id="SER08198.1"/>
    </source>
</evidence>
<dbReference type="Pfam" id="PF13715">
    <property type="entry name" value="CarbopepD_reg_2"/>
    <property type="match status" value="1"/>
</dbReference>
<dbReference type="InterPro" id="IPR026444">
    <property type="entry name" value="Secre_tail"/>
</dbReference>
<dbReference type="Proteomes" id="UP000199021">
    <property type="component" value="Unassembled WGS sequence"/>
</dbReference>
<dbReference type="Pfam" id="PF18962">
    <property type="entry name" value="Por_Secre_tail"/>
    <property type="match status" value="1"/>
</dbReference>
<dbReference type="RefSeq" id="WP_175489454.1">
    <property type="nucleotide sequence ID" value="NZ_FOFB01000023.1"/>
</dbReference>
<dbReference type="STRING" id="478744.SAMN05444359_12368"/>
<dbReference type="InParanoid" id="A0A1H9LA58"/>
<dbReference type="EMBL" id="FOFB01000023">
    <property type="protein sequence ID" value="SER08198.1"/>
    <property type="molecule type" value="Genomic_DNA"/>
</dbReference>
<reference evidence="4" key="1">
    <citation type="submission" date="2016-10" db="EMBL/GenBank/DDBJ databases">
        <authorList>
            <person name="Varghese N."/>
            <person name="Submissions S."/>
        </authorList>
    </citation>
    <scope>NUCLEOTIDE SEQUENCE [LARGE SCALE GENOMIC DNA]</scope>
    <source>
        <strain evidence="4">DSM 24740</strain>
    </source>
</reference>
<accession>A0A1H9LA58</accession>
<protein>
    <submittedName>
        <fullName evidence="3">Por secretion system C-terminal sorting domain-containing protein</fullName>
    </submittedName>
</protein>
<dbReference type="AlphaFoldDB" id="A0A1H9LA58"/>
<keyword evidence="1" id="KW-0732">Signal</keyword>
<dbReference type="InterPro" id="IPR008969">
    <property type="entry name" value="CarboxyPept-like_regulatory"/>
</dbReference>
<organism evidence="3 4">
    <name type="scientific">Neolewinella agarilytica</name>
    <dbReference type="NCBI Taxonomy" id="478744"/>
    <lineage>
        <taxon>Bacteria</taxon>
        <taxon>Pseudomonadati</taxon>
        <taxon>Bacteroidota</taxon>
        <taxon>Saprospiria</taxon>
        <taxon>Saprospirales</taxon>
        <taxon>Lewinellaceae</taxon>
        <taxon>Neolewinella</taxon>
    </lineage>
</organism>
<evidence type="ECO:0000313" key="4">
    <source>
        <dbReference type="Proteomes" id="UP000199021"/>
    </source>
</evidence>
<dbReference type="Gene3D" id="2.60.40.1120">
    <property type="entry name" value="Carboxypeptidase-like, regulatory domain"/>
    <property type="match status" value="1"/>
</dbReference>
<feature type="chain" id="PRO_5011675074" evidence="1">
    <location>
        <begin position="23"/>
        <end position="246"/>
    </location>
</feature>
<dbReference type="NCBIfam" id="TIGR04183">
    <property type="entry name" value="Por_Secre_tail"/>
    <property type="match status" value="1"/>
</dbReference>
<gene>
    <name evidence="3" type="ORF">SAMN05444359_12368</name>
</gene>
<name>A0A1H9LA58_9BACT</name>
<proteinExistence type="predicted"/>
<evidence type="ECO:0000256" key="1">
    <source>
        <dbReference type="SAM" id="SignalP"/>
    </source>
</evidence>
<evidence type="ECO:0000259" key="2">
    <source>
        <dbReference type="Pfam" id="PF18962"/>
    </source>
</evidence>
<dbReference type="SUPFAM" id="SSF49464">
    <property type="entry name" value="Carboxypeptidase regulatory domain-like"/>
    <property type="match status" value="1"/>
</dbReference>